<sequence>MHTGPITLSITFNIISRSAIRNPLTKAIKATSYTKEQNHLTMKLEFSSSPYSISITELTSFLASKFDCKKQYVVAKVSCGVQQIFGAADDYDNTVFTNLRSYANTYQAELDKISIAGMKIKYLNSEINAAVWVCDFLENTIGLQVTSMKFVNQLSKGKNFEREEFIPIFSTEFTFQFLAIWIGNLDLVKWCLEYRSDNGNNRIDTLLRTGILEGEPSSYNIVSSYGACYKRDGAGLNILHYAIRGKNVEIVKLLIEKYKANPFQSQLISPALLAYRMYTAAPKDEPSNKIYNLLKETYKEHLENHVESNKNIFDEANMKIFDLDETEEDDLEKLQIDKGPNGIPLNKNVLLERDYYIDEGLSDSDEELEVSDEDEEEEFIDIKTIRSKIHNVDSEDPWVQCVETEKELSKNITDLLKDTEIVQARHDFIDVYPSVRIGKRIGLEENNKKRAFEAGEGNEYEPKFKKRKEMIIPKAFFNGLTKVILGSYRFDTIISPSSQAIMQQEIERLCIELFNLTSEICKFFMTDLCLKNFILVAFNAYNGCFKESSIDEEALKNHLSSLSMKEISSENITSIVTEINEQNLMLSINYDTDEDDPDFEIEFDDPNDRVLFGIQSESNINQTKEESPKDDGYESDWSDESEIGIEISENNDFIFYPSSIDQIESERPLSETILGDEYAIKYESIQKDGKYGFNIYSKDTHLEKNATAAFQNLFDFKKNKKFLQDLPNTLVKFKPTIINMSNNQQQKTEEIKVIPLEVVPYLDKEVRECRKFWSESTKIVGSEQYRPSYDYYKNHSSYNPFKQEYQGFPSYYHLMVFFDNVEDKLGCSDYYTFSTKTIKNPSDLKLKEKFLKMSPTDLFDFMDKAKQEKLSRLEKEISDIYFKHIPGMIVQGRYMPQNAAFMLFKWLTWIEKKMEECQDEEYSALIIARGQLIQKIKSLLCWKAMNGSGMESLNNFIESGVTETPQTQASYMKESFKPTIPLPAIKFDVINKILAEAEQPPLDPTQDMKTITEYYILLERLEKLCGIGQESFVKFKNRNRKGGYPERKNTLTAVYKTLTHKERKEQLHKSLWHFKKYNKAVEQAGKLRGRLQNVFNPFVASISTKIDKSGLATRFFTPEYYLFNDIKETLTTDSKFDIPSIVFTSLAVSEFSVRKAFTIDSQQQGGLDDALQFLMNLLKGRELQTKWELIASLYPVEDVISRINDELKTSVLAQLLTLQIQMAKFLSSQWDAGVDTCCQKDMMVPRRGTTTVNTSGWNSTAGAWNNSIRFIRAICKSLGQEPPLIIKCMKLTAADQMQWAQIAGKDEPEDVPVFKKLTLEKKITPWGIVLQTVNATKEDIIKACEECGVEPKRWLGYAQERTMETKIHCDMICGCAVPNDLVYQNLLKIMGAFGYKPPKQQQ</sequence>
<dbReference type="GeneID" id="8861842"/>
<gene>
    <name evidence="1" type="ORF">NAEGRDRAFT_60081</name>
</gene>
<dbReference type="VEuPathDB" id="AmoebaDB:NAEGRDRAFT_60081"/>
<dbReference type="Proteomes" id="UP000006671">
    <property type="component" value="Unassembled WGS sequence"/>
</dbReference>
<dbReference type="InterPro" id="IPR036770">
    <property type="entry name" value="Ankyrin_rpt-contain_sf"/>
</dbReference>
<dbReference type="Gene3D" id="1.25.40.20">
    <property type="entry name" value="Ankyrin repeat-containing domain"/>
    <property type="match status" value="1"/>
</dbReference>
<dbReference type="EMBL" id="GG739055">
    <property type="protein sequence ID" value="EFC35717.1"/>
    <property type="molecule type" value="Genomic_DNA"/>
</dbReference>
<dbReference type="Pfam" id="PF13637">
    <property type="entry name" value="Ank_4"/>
    <property type="match status" value="1"/>
</dbReference>
<accession>D2W5D6</accession>
<dbReference type="SMART" id="SM00248">
    <property type="entry name" value="ANK"/>
    <property type="match status" value="2"/>
</dbReference>
<dbReference type="KEGG" id="ngr:NAEGRDRAFT_60081"/>
<dbReference type="InterPro" id="IPR002110">
    <property type="entry name" value="Ankyrin_rpt"/>
</dbReference>
<dbReference type="SUPFAM" id="SSF48403">
    <property type="entry name" value="Ankyrin repeat"/>
    <property type="match status" value="1"/>
</dbReference>
<protein>
    <submittedName>
        <fullName evidence="1">Predicted protein</fullName>
    </submittedName>
</protein>
<dbReference type="InParanoid" id="D2W5D6"/>
<proteinExistence type="predicted"/>
<evidence type="ECO:0000313" key="1">
    <source>
        <dbReference type="EMBL" id="EFC35717.1"/>
    </source>
</evidence>
<name>D2W5D6_NAEGR</name>
<reference evidence="1 2" key="1">
    <citation type="journal article" date="2010" name="Cell">
        <title>The genome of Naegleria gruberi illuminates early eukaryotic versatility.</title>
        <authorList>
            <person name="Fritz-Laylin L.K."/>
            <person name="Prochnik S.E."/>
            <person name="Ginger M.L."/>
            <person name="Dacks J.B."/>
            <person name="Carpenter M.L."/>
            <person name="Field M.C."/>
            <person name="Kuo A."/>
            <person name="Paredez A."/>
            <person name="Chapman J."/>
            <person name="Pham J."/>
            <person name="Shu S."/>
            <person name="Neupane R."/>
            <person name="Cipriano M."/>
            <person name="Mancuso J."/>
            <person name="Tu H."/>
            <person name="Salamov A."/>
            <person name="Lindquist E."/>
            <person name="Shapiro H."/>
            <person name="Lucas S."/>
            <person name="Grigoriev I.V."/>
            <person name="Cande W.Z."/>
            <person name="Fulton C."/>
            <person name="Rokhsar D.S."/>
            <person name="Dawson S.C."/>
        </authorList>
    </citation>
    <scope>NUCLEOTIDE SEQUENCE [LARGE SCALE GENOMIC DNA]</scope>
    <source>
        <strain evidence="1 2">NEG-M</strain>
    </source>
</reference>
<organism evidence="2">
    <name type="scientific">Naegleria gruberi</name>
    <name type="common">Amoeba</name>
    <dbReference type="NCBI Taxonomy" id="5762"/>
    <lineage>
        <taxon>Eukaryota</taxon>
        <taxon>Discoba</taxon>
        <taxon>Heterolobosea</taxon>
        <taxon>Tetramitia</taxon>
        <taxon>Eutetramitia</taxon>
        <taxon>Vahlkampfiidae</taxon>
        <taxon>Naegleria</taxon>
    </lineage>
</organism>
<dbReference type="OrthoDB" id="10254606at2759"/>
<evidence type="ECO:0000313" key="2">
    <source>
        <dbReference type="Proteomes" id="UP000006671"/>
    </source>
</evidence>
<keyword evidence="2" id="KW-1185">Reference proteome</keyword>
<dbReference type="RefSeq" id="XP_002668461.1">
    <property type="nucleotide sequence ID" value="XM_002668415.1"/>
</dbReference>